<dbReference type="InterPro" id="IPR007159">
    <property type="entry name" value="SpoVT-AbrB_dom"/>
</dbReference>
<dbReference type="EMBL" id="QQTP01000009">
    <property type="protein sequence ID" value="RDJ23087.1"/>
    <property type="molecule type" value="Genomic_DNA"/>
</dbReference>
<protein>
    <submittedName>
        <fullName evidence="3">Antitoxin</fullName>
    </submittedName>
</protein>
<reference evidence="4" key="1">
    <citation type="submission" date="2018-07" db="EMBL/GenBank/DDBJ databases">
        <authorList>
            <person name="Safronova V.I."/>
            <person name="Chirak E.R."/>
            <person name="Sazanova A.L."/>
        </authorList>
    </citation>
    <scope>NUCLEOTIDE SEQUENCE [LARGE SCALE GENOMIC DNA]</scope>
    <source>
        <strain evidence="4">RCAM04685</strain>
    </source>
</reference>
<dbReference type="InterPro" id="IPR037914">
    <property type="entry name" value="SpoVT-AbrB_sf"/>
</dbReference>
<keyword evidence="4" id="KW-1185">Reference proteome</keyword>
<dbReference type="OrthoDB" id="7173678at2"/>
<comment type="similarity">
    <text evidence="1">Belongs to the VapB family.</text>
</comment>
<dbReference type="NCBIfam" id="NF040493">
    <property type="entry name" value="TA_anti_VapB"/>
    <property type="match status" value="1"/>
</dbReference>
<dbReference type="InterPro" id="IPR051734">
    <property type="entry name" value="VapB_TA_antitoxins"/>
</dbReference>
<organism evidence="3 4">
    <name type="scientific">Bosea caraganae</name>
    <dbReference type="NCBI Taxonomy" id="2763117"/>
    <lineage>
        <taxon>Bacteria</taxon>
        <taxon>Pseudomonadati</taxon>
        <taxon>Pseudomonadota</taxon>
        <taxon>Alphaproteobacteria</taxon>
        <taxon>Hyphomicrobiales</taxon>
        <taxon>Boseaceae</taxon>
        <taxon>Bosea</taxon>
    </lineage>
</organism>
<proteinExistence type="inferred from homology"/>
<comment type="caution">
    <text evidence="3">The sequence shown here is derived from an EMBL/GenBank/DDBJ whole genome shotgun (WGS) entry which is preliminary data.</text>
</comment>
<dbReference type="AlphaFoldDB" id="A0A370L3R4"/>
<sequence>MANSKLFMSNRSQAVRLPKEVAFPPDVSEVEIIRQGSGVLIVPKGKRWDDLFERGPRVSEDFMAERIQPPADEREPL</sequence>
<accession>A0A370L3R4</accession>
<dbReference type="RefSeq" id="WP_114830697.1">
    <property type="nucleotide sequence ID" value="NZ_QQTO01000012.1"/>
</dbReference>
<dbReference type="GO" id="GO:0003677">
    <property type="term" value="F:DNA binding"/>
    <property type="evidence" value="ECO:0007669"/>
    <property type="project" value="InterPro"/>
</dbReference>
<evidence type="ECO:0000256" key="1">
    <source>
        <dbReference type="ARBA" id="ARBA00007924"/>
    </source>
</evidence>
<evidence type="ECO:0000313" key="4">
    <source>
        <dbReference type="Proteomes" id="UP000255207"/>
    </source>
</evidence>
<dbReference type="SUPFAM" id="SSF89447">
    <property type="entry name" value="AbrB/MazE/MraZ-like"/>
    <property type="match status" value="1"/>
</dbReference>
<dbReference type="PANTHER" id="PTHR37550:SF3">
    <property type="entry name" value="ANTITOXIN VAPB1"/>
    <property type="match status" value="1"/>
</dbReference>
<dbReference type="PANTHER" id="PTHR37550">
    <property type="entry name" value="ANTITOXIN VAPB1"/>
    <property type="match status" value="1"/>
</dbReference>
<dbReference type="Pfam" id="PF04014">
    <property type="entry name" value="MazE_antitoxin"/>
    <property type="match status" value="1"/>
</dbReference>
<feature type="domain" description="SpoVT-AbrB" evidence="2">
    <location>
        <begin position="8"/>
        <end position="49"/>
    </location>
</feature>
<evidence type="ECO:0000313" key="3">
    <source>
        <dbReference type="EMBL" id="RDJ23087.1"/>
    </source>
</evidence>
<dbReference type="InterPro" id="IPR047976">
    <property type="entry name" value="Anti_VapB2-like"/>
</dbReference>
<gene>
    <name evidence="3" type="ORF">DWE98_18195</name>
</gene>
<dbReference type="Proteomes" id="UP000255207">
    <property type="component" value="Unassembled WGS sequence"/>
</dbReference>
<evidence type="ECO:0000259" key="2">
    <source>
        <dbReference type="Pfam" id="PF04014"/>
    </source>
</evidence>
<dbReference type="Gene3D" id="2.10.260.10">
    <property type="match status" value="1"/>
</dbReference>
<name>A0A370L3R4_9HYPH</name>